<accession>A0A915BR17</accession>
<protein>
    <submittedName>
        <fullName evidence="2">Uncharacterized protein</fullName>
    </submittedName>
</protein>
<sequence length="105" mass="12089">MTTLLQILHHSHCFTPSIPMRKCLFRFINRVCIKPKLEFHGLNIGINISSSDREWRSVSQFHDSLPIIILSLFSFSIVGEKIVVEKNLSHKSIHSSKTLPGRTEY</sequence>
<reference evidence="2" key="1">
    <citation type="submission" date="2022-11" db="UniProtKB">
        <authorList>
            <consortium name="WormBaseParasite"/>
        </authorList>
    </citation>
    <scope>IDENTIFICATION</scope>
</reference>
<name>A0A915BR17_PARUN</name>
<dbReference type="AlphaFoldDB" id="A0A915BR17"/>
<proteinExistence type="predicted"/>
<organism evidence="1 2">
    <name type="scientific">Parascaris univalens</name>
    <name type="common">Nematode worm</name>
    <dbReference type="NCBI Taxonomy" id="6257"/>
    <lineage>
        <taxon>Eukaryota</taxon>
        <taxon>Metazoa</taxon>
        <taxon>Ecdysozoa</taxon>
        <taxon>Nematoda</taxon>
        <taxon>Chromadorea</taxon>
        <taxon>Rhabditida</taxon>
        <taxon>Spirurina</taxon>
        <taxon>Ascaridomorpha</taxon>
        <taxon>Ascaridoidea</taxon>
        <taxon>Ascarididae</taxon>
        <taxon>Parascaris</taxon>
    </lineage>
</organism>
<evidence type="ECO:0000313" key="1">
    <source>
        <dbReference type="Proteomes" id="UP000887569"/>
    </source>
</evidence>
<dbReference type="Proteomes" id="UP000887569">
    <property type="component" value="Unplaced"/>
</dbReference>
<dbReference type="WBParaSite" id="PgR054_g018_t01">
    <property type="protein sequence ID" value="PgR054_g018_t01"/>
    <property type="gene ID" value="PgR054_g018"/>
</dbReference>
<evidence type="ECO:0000313" key="2">
    <source>
        <dbReference type="WBParaSite" id="PgR054_g018_t01"/>
    </source>
</evidence>
<keyword evidence="1" id="KW-1185">Reference proteome</keyword>